<evidence type="ECO:0000313" key="3">
    <source>
        <dbReference type="EMBL" id="UQX89515.1"/>
    </source>
</evidence>
<keyword evidence="4" id="KW-1185">Reference proteome</keyword>
<feature type="domain" description="CYTH" evidence="1">
    <location>
        <begin position="5"/>
        <end position="202"/>
    </location>
</feature>
<feature type="domain" description="CHAD" evidence="2">
    <location>
        <begin position="206"/>
        <end position="493"/>
    </location>
</feature>
<dbReference type="RefSeq" id="WP_249773411.1">
    <property type="nucleotide sequence ID" value="NZ_CP097332.1"/>
</dbReference>
<accession>A0ABY4R1C6</accession>
<dbReference type="PANTHER" id="PTHR39339:SF1">
    <property type="entry name" value="CHAD DOMAIN-CONTAINING PROTEIN"/>
    <property type="match status" value="1"/>
</dbReference>
<dbReference type="Gene3D" id="1.40.20.10">
    <property type="entry name" value="CHAD domain"/>
    <property type="match status" value="1"/>
</dbReference>
<reference evidence="3" key="2">
    <citation type="submission" date="2022-05" db="EMBL/GenBank/DDBJ databases">
        <authorList>
            <person name="Kim J.-S."/>
            <person name="Lee K."/>
            <person name="Suh M."/>
            <person name="Eom M."/>
            <person name="Kim J.-S."/>
            <person name="Kim D.-S."/>
            <person name="Ko S.-H."/>
            <person name="Shin Y."/>
            <person name="Lee J.-S."/>
        </authorList>
    </citation>
    <scope>NUCLEOTIDE SEQUENCE</scope>
    <source>
        <strain evidence="3">N237</strain>
    </source>
</reference>
<protein>
    <submittedName>
        <fullName evidence="3">CYTH and CHAD domain-containing protein</fullName>
    </submittedName>
</protein>
<evidence type="ECO:0000313" key="4">
    <source>
        <dbReference type="Proteomes" id="UP001056336"/>
    </source>
</evidence>
<dbReference type="SUPFAM" id="SSF55154">
    <property type="entry name" value="CYTH-like phosphatases"/>
    <property type="match status" value="1"/>
</dbReference>
<dbReference type="Pfam" id="PF05235">
    <property type="entry name" value="CHAD"/>
    <property type="match status" value="1"/>
</dbReference>
<dbReference type="InterPro" id="IPR023577">
    <property type="entry name" value="CYTH_domain"/>
</dbReference>
<dbReference type="SMART" id="SM00880">
    <property type="entry name" value="CHAD"/>
    <property type="match status" value="1"/>
</dbReference>
<dbReference type="InterPro" id="IPR038186">
    <property type="entry name" value="CHAD_dom_sf"/>
</dbReference>
<dbReference type="PROSITE" id="PS51708">
    <property type="entry name" value="CHAD"/>
    <property type="match status" value="1"/>
</dbReference>
<dbReference type="Pfam" id="PF01928">
    <property type="entry name" value="CYTH"/>
    <property type="match status" value="1"/>
</dbReference>
<dbReference type="Proteomes" id="UP001056336">
    <property type="component" value="Chromosome"/>
</dbReference>
<dbReference type="CDD" id="cd07374">
    <property type="entry name" value="CYTH-like_Pase"/>
    <property type="match status" value="1"/>
</dbReference>
<sequence>MADQEREIESKFDVAPDFLLGDLTSLIGPEDSLAITDNQLVSVYYDTPQADLHRSRLTLRRRTGTSDTGWHLKVPGEGFRTELRWPLEGNAGMPEELRRLIAPFTHGIEVTEIIRLRITRTRHRIADGHGDLRMEFADDQVRADALELPVHTRRWHEVEVELGPSGTAADLDASAELLLSRGAFVSRSGSKLTRALYGQSRRSVPADTAGGVLLDYLDTQADAITAGHFAISLMPFDPEATDEPHEAVHKTRVGIRRYRAALRVFAPMVDRSRAARLDAELKWLAAELGEVRDREVLRIRLQRAVEDLPAYLIVGPVARQIDEILLAELHEHADTVLRIMSEPRYHDLLDELAQWRVDPPFTEAADAPTSELAGYVRAARKTLARRMKRASAPNAPDELLHRARKGGKRARYAAEATADVLGSQASRLAKRATKLQTLLGEHQDAVVATALLRRIADQLAERGENAFSYGVLVAEQRRVAAESRAAAQDAAQT</sequence>
<gene>
    <name evidence="3" type="ORF">M6D93_05775</name>
</gene>
<organism evidence="3 4">
    <name type="scientific">Jatrophihabitans telluris</name>
    <dbReference type="NCBI Taxonomy" id="2038343"/>
    <lineage>
        <taxon>Bacteria</taxon>
        <taxon>Bacillati</taxon>
        <taxon>Actinomycetota</taxon>
        <taxon>Actinomycetes</taxon>
        <taxon>Jatrophihabitantales</taxon>
        <taxon>Jatrophihabitantaceae</taxon>
        <taxon>Jatrophihabitans</taxon>
    </lineage>
</organism>
<name>A0ABY4R1C6_9ACTN</name>
<evidence type="ECO:0000259" key="1">
    <source>
        <dbReference type="PROSITE" id="PS51707"/>
    </source>
</evidence>
<dbReference type="PROSITE" id="PS51707">
    <property type="entry name" value="CYTH"/>
    <property type="match status" value="1"/>
</dbReference>
<dbReference type="Gene3D" id="2.40.320.10">
    <property type="entry name" value="Hypothetical Protein Pfu-838710-001"/>
    <property type="match status" value="1"/>
</dbReference>
<dbReference type="InterPro" id="IPR033469">
    <property type="entry name" value="CYTH-like_dom_sf"/>
</dbReference>
<dbReference type="SMART" id="SM01118">
    <property type="entry name" value="CYTH"/>
    <property type="match status" value="1"/>
</dbReference>
<evidence type="ECO:0000259" key="2">
    <source>
        <dbReference type="PROSITE" id="PS51708"/>
    </source>
</evidence>
<dbReference type="InterPro" id="IPR007899">
    <property type="entry name" value="CHAD_dom"/>
</dbReference>
<dbReference type="EMBL" id="CP097332">
    <property type="protein sequence ID" value="UQX89515.1"/>
    <property type="molecule type" value="Genomic_DNA"/>
</dbReference>
<dbReference type="PANTHER" id="PTHR39339">
    <property type="entry name" value="SLR1444 PROTEIN"/>
    <property type="match status" value="1"/>
</dbReference>
<reference evidence="3" key="1">
    <citation type="journal article" date="2018" name="Int. J. Syst. Evol. Microbiol.">
        <title>Jatrophihabitans telluris sp. nov., isolated from sediment soil of lava forest wetlands and the emended description of the genus Jatrophihabitans.</title>
        <authorList>
            <person name="Lee K.C."/>
            <person name="Suh M.K."/>
            <person name="Eom M.K."/>
            <person name="Kim K.K."/>
            <person name="Kim J.S."/>
            <person name="Kim D.S."/>
            <person name="Ko S.H."/>
            <person name="Shin Y.K."/>
            <person name="Lee J.S."/>
        </authorList>
    </citation>
    <scope>NUCLEOTIDE SEQUENCE</scope>
    <source>
        <strain evidence="3">N237</strain>
    </source>
</reference>
<proteinExistence type="predicted"/>